<evidence type="ECO:0000313" key="1">
    <source>
        <dbReference type="EMBL" id="MBU8874769.1"/>
    </source>
</evidence>
<dbReference type="EMBL" id="JAHOPB010000001">
    <property type="protein sequence ID" value="MBU8874769.1"/>
    <property type="molecule type" value="Genomic_DNA"/>
</dbReference>
<dbReference type="Proteomes" id="UP000727907">
    <property type="component" value="Unassembled WGS sequence"/>
</dbReference>
<protein>
    <submittedName>
        <fullName evidence="1">Uncharacterized protein</fullName>
    </submittedName>
</protein>
<reference evidence="1 2" key="1">
    <citation type="submission" date="2021-06" db="EMBL/GenBank/DDBJ databases">
        <authorList>
            <person name="Lee D.H."/>
        </authorList>
    </citation>
    <scope>NUCLEOTIDE SEQUENCE [LARGE SCALE GENOMIC DNA]</scope>
    <source>
        <strain evidence="1 2">MMS21-HV4-11</strain>
    </source>
</reference>
<keyword evidence="2" id="KW-1185">Reference proteome</keyword>
<accession>A0ABS6IJI4</accession>
<dbReference type="RefSeq" id="WP_216960862.1">
    <property type="nucleotide sequence ID" value="NZ_JAHOPB010000001.1"/>
</dbReference>
<comment type="caution">
    <text evidence="1">The sequence shown here is derived from an EMBL/GenBank/DDBJ whole genome shotgun (WGS) entry which is preliminary data.</text>
</comment>
<gene>
    <name evidence="1" type="ORF">KQ910_13420</name>
</gene>
<sequence>MNNPATGLAGRDPETGLAGVAGTVPLLGALKYRYLARAKGTRQKALLEPLIDRRLDRAGGDLGRIVAQATSVLDDSIVAERLSDLRQDASLS</sequence>
<evidence type="ECO:0000313" key="2">
    <source>
        <dbReference type="Proteomes" id="UP000727907"/>
    </source>
</evidence>
<proteinExistence type="predicted"/>
<name>A0ABS6IJI4_9HYPH</name>
<organism evidence="1 2">
    <name type="scientific">Reyranella humidisoli</name>
    <dbReference type="NCBI Taxonomy" id="2849149"/>
    <lineage>
        <taxon>Bacteria</taxon>
        <taxon>Pseudomonadati</taxon>
        <taxon>Pseudomonadota</taxon>
        <taxon>Alphaproteobacteria</taxon>
        <taxon>Hyphomicrobiales</taxon>
        <taxon>Reyranellaceae</taxon>
        <taxon>Reyranella</taxon>
    </lineage>
</organism>